<dbReference type="InterPro" id="IPR036388">
    <property type="entry name" value="WH-like_DNA-bd_sf"/>
</dbReference>
<evidence type="ECO:0000256" key="3">
    <source>
        <dbReference type="ARBA" id="ARBA00023125"/>
    </source>
</evidence>
<dbReference type="PANTHER" id="PTHR30126:SF40">
    <property type="entry name" value="HTH-TYPE TRANSCRIPTIONAL REGULATOR GLTR"/>
    <property type="match status" value="1"/>
</dbReference>
<dbReference type="Gene3D" id="1.10.10.10">
    <property type="entry name" value="Winged helix-like DNA-binding domain superfamily/Winged helix DNA-binding domain"/>
    <property type="match status" value="1"/>
</dbReference>
<dbReference type="PANTHER" id="PTHR30126">
    <property type="entry name" value="HTH-TYPE TRANSCRIPTIONAL REGULATOR"/>
    <property type="match status" value="1"/>
</dbReference>
<keyword evidence="4" id="KW-0804">Transcription</keyword>
<dbReference type="SUPFAM" id="SSF46785">
    <property type="entry name" value="Winged helix' DNA-binding domain"/>
    <property type="match status" value="1"/>
</dbReference>
<dbReference type="PRINTS" id="PR00039">
    <property type="entry name" value="HTHLYSR"/>
</dbReference>
<evidence type="ECO:0000313" key="7">
    <source>
        <dbReference type="Proteomes" id="UP001320876"/>
    </source>
</evidence>
<evidence type="ECO:0000256" key="4">
    <source>
        <dbReference type="ARBA" id="ARBA00023163"/>
    </source>
</evidence>
<protein>
    <submittedName>
        <fullName evidence="6">LysR family transcriptional regulator</fullName>
    </submittedName>
</protein>
<accession>A0ABT3GEQ6</accession>
<name>A0ABT3GEQ6_9BACT</name>
<sequence>MDFDLASLETFVRLADCGSFSEVARTQQISQPAVTFRVAKLESVIGLRLFQRHQDGLRLTRDGVTLLEQARRILREHQALGVRMAHFLREERGTVKIMVDRSEAGDYLVASFRSCEHSSPALEVTRPEPGQAWDAALRDHLVDIVVSGSFLHVGDQASIQRYDLLRQQGSTLAWNRDYFDFVPDRFRFPEVLRSTILVPSESLIPGYRPFLEKWCLESYGLLPPDMLSFDDEASARDACIAGLGVMVFPGDADQRMSLAKTGLGILKTFEFLLPDAYSFSIFIRAGERLPLVLQTAMKVGELHAKQRQAA</sequence>
<dbReference type="PROSITE" id="PS50931">
    <property type="entry name" value="HTH_LYSR"/>
    <property type="match status" value="1"/>
</dbReference>
<dbReference type="Pfam" id="PF00126">
    <property type="entry name" value="HTH_1"/>
    <property type="match status" value="1"/>
</dbReference>
<evidence type="ECO:0000256" key="1">
    <source>
        <dbReference type="ARBA" id="ARBA00009437"/>
    </source>
</evidence>
<feature type="domain" description="HTH lysR-type" evidence="5">
    <location>
        <begin position="3"/>
        <end position="60"/>
    </location>
</feature>
<keyword evidence="7" id="KW-1185">Reference proteome</keyword>
<organism evidence="6 7">
    <name type="scientific">Luteolibacter arcticus</name>
    <dbReference type="NCBI Taxonomy" id="1581411"/>
    <lineage>
        <taxon>Bacteria</taxon>
        <taxon>Pseudomonadati</taxon>
        <taxon>Verrucomicrobiota</taxon>
        <taxon>Verrucomicrobiia</taxon>
        <taxon>Verrucomicrobiales</taxon>
        <taxon>Verrucomicrobiaceae</taxon>
        <taxon>Luteolibacter</taxon>
    </lineage>
</organism>
<evidence type="ECO:0000313" key="6">
    <source>
        <dbReference type="EMBL" id="MCW1921928.1"/>
    </source>
</evidence>
<proteinExistence type="inferred from homology"/>
<dbReference type="InterPro" id="IPR000847">
    <property type="entry name" value="LysR_HTH_N"/>
</dbReference>
<comment type="similarity">
    <text evidence="1">Belongs to the LysR transcriptional regulatory family.</text>
</comment>
<evidence type="ECO:0000259" key="5">
    <source>
        <dbReference type="PROSITE" id="PS50931"/>
    </source>
</evidence>
<dbReference type="InterPro" id="IPR036390">
    <property type="entry name" value="WH_DNA-bd_sf"/>
</dbReference>
<keyword evidence="3" id="KW-0238">DNA-binding</keyword>
<dbReference type="Proteomes" id="UP001320876">
    <property type="component" value="Unassembled WGS sequence"/>
</dbReference>
<keyword evidence="2" id="KW-0805">Transcription regulation</keyword>
<comment type="caution">
    <text evidence="6">The sequence shown here is derived from an EMBL/GenBank/DDBJ whole genome shotgun (WGS) entry which is preliminary data.</text>
</comment>
<evidence type="ECO:0000256" key="2">
    <source>
        <dbReference type="ARBA" id="ARBA00023015"/>
    </source>
</evidence>
<reference evidence="6 7" key="1">
    <citation type="submission" date="2022-10" db="EMBL/GenBank/DDBJ databases">
        <title>Luteolibacter arcticus strain CCTCC AB 2014275, whole genome shotgun sequencing project.</title>
        <authorList>
            <person name="Zhao G."/>
            <person name="Shen L."/>
        </authorList>
    </citation>
    <scope>NUCLEOTIDE SEQUENCE [LARGE SCALE GENOMIC DNA]</scope>
    <source>
        <strain evidence="6 7">CCTCC AB 2014275</strain>
    </source>
</reference>
<gene>
    <name evidence="6" type="ORF">OKA05_05150</name>
</gene>
<dbReference type="RefSeq" id="WP_264486038.1">
    <property type="nucleotide sequence ID" value="NZ_JAPDDT010000002.1"/>
</dbReference>
<dbReference type="SUPFAM" id="SSF53850">
    <property type="entry name" value="Periplasmic binding protein-like II"/>
    <property type="match status" value="1"/>
</dbReference>
<dbReference type="EMBL" id="JAPDDT010000002">
    <property type="protein sequence ID" value="MCW1921928.1"/>
    <property type="molecule type" value="Genomic_DNA"/>
</dbReference>